<dbReference type="SMART" id="SM00387">
    <property type="entry name" value="HATPase_c"/>
    <property type="match status" value="1"/>
</dbReference>
<reference evidence="12" key="2">
    <citation type="submission" date="2023-01" db="EMBL/GenBank/DDBJ databases">
        <authorList>
            <person name="Sun Q."/>
            <person name="Evtushenko L."/>
        </authorList>
    </citation>
    <scope>NUCLEOTIDE SEQUENCE</scope>
    <source>
        <strain evidence="12">VKM B-2347</strain>
    </source>
</reference>
<evidence type="ECO:0000256" key="5">
    <source>
        <dbReference type="ARBA" id="ARBA00022553"/>
    </source>
</evidence>
<evidence type="ECO:0000256" key="1">
    <source>
        <dbReference type="ARBA" id="ARBA00000085"/>
    </source>
</evidence>
<comment type="subcellular location">
    <subcellularLocation>
        <location evidence="2">Cell membrane</location>
        <topology evidence="2">Multi-pass membrane protein</topology>
    </subcellularLocation>
</comment>
<dbReference type="EC" id="2.7.13.3" evidence="3"/>
<dbReference type="Gene3D" id="3.30.565.10">
    <property type="entry name" value="Histidine kinase-like ATPase, C-terminal domain"/>
    <property type="match status" value="1"/>
</dbReference>
<dbReference type="PANTHER" id="PTHR44936:SF10">
    <property type="entry name" value="SENSOR PROTEIN RSTB"/>
    <property type="match status" value="1"/>
</dbReference>
<feature type="transmembrane region" description="Helical" evidence="10">
    <location>
        <begin position="128"/>
        <end position="147"/>
    </location>
</feature>
<evidence type="ECO:0000313" key="12">
    <source>
        <dbReference type="EMBL" id="GLK66407.1"/>
    </source>
</evidence>
<evidence type="ECO:0000256" key="8">
    <source>
        <dbReference type="ARBA" id="ARBA00022777"/>
    </source>
</evidence>
<evidence type="ECO:0000256" key="3">
    <source>
        <dbReference type="ARBA" id="ARBA00012438"/>
    </source>
</evidence>
<dbReference type="SUPFAM" id="SSF47384">
    <property type="entry name" value="Homodimeric domain of signal transducing histidine kinase"/>
    <property type="match status" value="1"/>
</dbReference>
<keyword evidence="10" id="KW-1133">Transmembrane helix</keyword>
<gene>
    <name evidence="12" type="ORF">GCM10008179_00450</name>
</gene>
<evidence type="ECO:0000256" key="7">
    <source>
        <dbReference type="ARBA" id="ARBA00022741"/>
    </source>
</evidence>
<dbReference type="SUPFAM" id="SSF55874">
    <property type="entry name" value="ATPase domain of HSP90 chaperone/DNA topoisomerase II/histidine kinase"/>
    <property type="match status" value="1"/>
</dbReference>
<keyword evidence="9" id="KW-0067">ATP-binding</keyword>
<dbReference type="InterPro" id="IPR003661">
    <property type="entry name" value="HisK_dim/P_dom"/>
</dbReference>
<keyword evidence="10" id="KW-0812">Transmembrane</keyword>
<dbReference type="InterPro" id="IPR004358">
    <property type="entry name" value="Sig_transdc_His_kin-like_C"/>
</dbReference>
<reference evidence="12" key="1">
    <citation type="journal article" date="2014" name="Int. J. Syst. Evol. Microbiol.">
        <title>Complete genome sequence of Corynebacterium casei LMG S-19264T (=DSM 44701T), isolated from a smear-ripened cheese.</title>
        <authorList>
            <consortium name="US DOE Joint Genome Institute (JGI-PGF)"/>
            <person name="Walter F."/>
            <person name="Albersmeier A."/>
            <person name="Kalinowski J."/>
            <person name="Ruckert C."/>
        </authorList>
    </citation>
    <scope>NUCLEOTIDE SEQUENCE</scope>
    <source>
        <strain evidence="12">VKM B-2347</strain>
    </source>
</reference>
<sequence>MDLDSIPDRLLTQRHLRLDTLVRLRWLAVAGQSLAVVVVHVGLAAPLPIAACLAVIACSAGLNVALRLLFPINYRLKVPAAGLLLGYDLLQLAALLYLTGGLENPFAVLFLAPVMISATALPPRVTALLGAVVVGLATFLASHHRPLPWPGPSLIDLPFLYVLGVWVALMLALVFIGVYAWRVAEEARELSQALAATELVLAREQHLSALDGLAAAAAHELGTPLATIALVAKELERALTPGPHEDDFKLLREQVARCREILKTLTSLDEGGAPFERMALRHMLEEIAEPHRNFGVALEVTAQGDPALEPAWLRNPSVLYGVGNLVENAVDFAEARVSVAGRWSADRVDVAIDDDGPGFAPEIIGRLGEPYVSTRSAGRDTPHEAGGLGLGFFIAKTLLERSGAQVSLSNAPPPAHGARIRVSWPRARFAAPPAAAAAGPASAPVARPAPS</sequence>
<evidence type="ECO:0000259" key="11">
    <source>
        <dbReference type="PROSITE" id="PS50109"/>
    </source>
</evidence>
<dbReference type="PRINTS" id="PR00344">
    <property type="entry name" value="BCTRLSENSOR"/>
</dbReference>
<evidence type="ECO:0000256" key="2">
    <source>
        <dbReference type="ARBA" id="ARBA00004651"/>
    </source>
</evidence>
<dbReference type="InterPro" id="IPR036097">
    <property type="entry name" value="HisK_dim/P_sf"/>
</dbReference>
<dbReference type="InterPro" id="IPR050980">
    <property type="entry name" value="2C_sensor_his_kinase"/>
</dbReference>
<dbReference type="SMART" id="SM00388">
    <property type="entry name" value="HisKA"/>
    <property type="match status" value="1"/>
</dbReference>
<dbReference type="InterPro" id="IPR003594">
    <property type="entry name" value="HATPase_dom"/>
</dbReference>
<keyword evidence="4" id="KW-1003">Cell membrane</keyword>
<feature type="transmembrane region" description="Helical" evidence="10">
    <location>
        <begin position="47"/>
        <end position="66"/>
    </location>
</feature>
<comment type="catalytic activity">
    <reaction evidence="1">
        <text>ATP + protein L-histidine = ADP + protein N-phospho-L-histidine.</text>
        <dbReference type="EC" id="2.7.13.3"/>
    </reaction>
</comment>
<evidence type="ECO:0000313" key="13">
    <source>
        <dbReference type="Proteomes" id="UP001143372"/>
    </source>
</evidence>
<keyword evidence="6" id="KW-0808">Transferase</keyword>
<dbReference type="AlphaFoldDB" id="A0A9W6IWP1"/>
<dbReference type="GO" id="GO:0005886">
    <property type="term" value="C:plasma membrane"/>
    <property type="evidence" value="ECO:0007669"/>
    <property type="project" value="UniProtKB-SubCell"/>
</dbReference>
<keyword evidence="10" id="KW-0472">Membrane</keyword>
<dbReference type="Pfam" id="PF00512">
    <property type="entry name" value="HisKA"/>
    <property type="match status" value="1"/>
</dbReference>
<dbReference type="GO" id="GO:0005524">
    <property type="term" value="F:ATP binding"/>
    <property type="evidence" value="ECO:0007669"/>
    <property type="project" value="UniProtKB-KW"/>
</dbReference>
<feature type="domain" description="Histidine kinase" evidence="11">
    <location>
        <begin position="216"/>
        <end position="428"/>
    </location>
</feature>
<keyword evidence="7" id="KW-0547">Nucleotide-binding</keyword>
<dbReference type="Proteomes" id="UP001143372">
    <property type="component" value="Unassembled WGS sequence"/>
</dbReference>
<dbReference type="GO" id="GO:0000155">
    <property type="term" value="F:phosphorelay sensor kinase activity"/>
    <property type="evidence" value="ECO:0007669"/>
    <property type="project" value="InterPro"/>
</dbReference>
<feature type="transmembrane region" description="Helical" evidence="10">
    <location>
        <begin position="78"/>
        <end position="98"/>
    </location>
</feature>
<dbReference type="NCBIfam" id="NF033792">
    <property type="entry name" value="ActS_PrrB_HisK"/>
    <property type="match status" value="1"/>
</dbReference>
<feature type="transmembrane region" description="Helical" evidence="10">
    <location>
        <begin position="21"/>
        <end position="41"/>
    </location>
</feature>
<organism evidence="12 13">
    <name type="scientific">Hansschlegelia plantiphila</name>
    <dbReference type="NCBI Taxonomy" id="374655"/>
    <lineage>
        <taxon>Bacteria</taxon>
        <taxon>Pseudomonadati</taxon>
        <taxon>Pseudomonadota</taxon>
        <taxon>Alphaproteobacteria</taxon>
        <taxon>Hyphomicrobiales</taxon>
        <taxon>Methylopilaceae</taxon>
        <taxon>Hansschlegelia</taxon>
    </lineage>
</organism>
<comment type="caution">
    <text evidence="12">The sequence shown here is derived from an EMBL/GenBank/DDBJ whole genome shotgun (WGS) entry which is preliminary data.</text>
</comment>
<dbReference type="EMBL" id="BSFI01000001">
    <property type="protein sequence ID" value="GLK66407.1"/>
    <property type="molecule type" value="Genomic_DNA"/>
</dbReference>
<feature type="transmembrane region" description="Helical" evidence="10">
    <location>
        <begin position="159"/>
        <end position="181"/>
    </location>
</feature>
<dbReference type="InterPro" id="IPR047770">
    <property type="entry name" value="RegB"/>
</dbReference>
<evidence type="ECO:0000256" key="4">
    <source>
        <dbReference type="ARBA" id="ARBA00022475"/>
    </source>
</evidence>
<keyword evidence="13" id="KW-1185">Reference proteome</keyword>
<dbReference type="Gene3D" id="1.10.287.130">
    <property type="match status" value="1"/>
</dbReference>
<dbReference type="PANTHER" id="PTHR44936">
    <property type="entry name" value="SENSOR PROTEIN CREC"/>
    <property type="match status" value="1"/>
</dbReference>
<name>A0A9W6IWP1_9HYPH</name>
<evidence type="ECO:0000256" key="9">
    <source>
        <dbReference type="ARBA" id="ARBA00022840"/>
    </source>
</evidence>
<proteinExistence type="predicted"/>
<evidence type="ECO:0000256" key="10">
    <source>
        <dbReference type="SAM" id="Phobius"/>
    </source>
</evidence>
<evidence type="ECO:0000256" key="6">
    <source>
        <dbReference type="ARBA" id="ARBA00022679"/>
    </source>
</evidence>
<dbReference type="InterPro" id="IPR005467">
    <property type="entry name" value="His_kinase_dom"/>
</dbReference>
<keyword evidence="8" id="KW-0418">Kinase</keyword>
<dbReference type="InterPro" id="IPR036890">
    <property type="entry name" value="HATPase_C_sf"/>
</dbReference>
<dbReference type="CDD" id="cd00082">
    <property type="entry name" value="HisKA"/>
    <property type="match status" value="1"/>
</dbReference>
<dbReference type="PROSITE" id="PS50109">
    <property type="entry name" value="HIS_KIN"/>
    <property type="match status" value="1"/>
</dbReference>
<accession>A0A9W6IWP1</accession>
<protein>
    <recommendedName>
        <fullName evidence="3">histidine kinase</fullName>
        <ecNumber evidence="3">2.7.13.3</ecNumber>
    </recommendedName>
</protein>
<dbReference type="Pfam" id="PF02518">
    <property type="entry name" value="HATPase_c"/>
    <property type="match status" value="1"/>
</dbReference>
<keyword evidence="5" id="KW-0597">Phosphoprotein</keyword>
<dbReference type="RefSeq" id="WP_271166675.1">
    <property type="nucleotide sequence ID" value="NZ_BSFI01000001.1"/>
</dbReference>